<dbReference type="EMBL" id="CM004393">
    <property type="protein sequence ID" value="KAG8650273.1"/>
    <property type="molecule type" value="Genomic_DNA"/>
</dbReference>
<name>A0ACB7HEK9_MANES</name>
<organism evidence="1 2">
    <name type="scientific">Manihot esculenta</name>
    <name type="common">Cassava</name>
    <name type="synonym">Jatropha manihot</name>
    <dbReference type="NCBI Taxonomy" id="3983"/>
    <lineage>
        <taxon>Eukaryota</taxon>
        <taxon>Viridiplantae</taxon>
        <taxon>Streptophyta</taxon>
        <taxon>Embryophyta</taxon>
        <taxon>Tracheophyta</taxon>
        <taxon>Spermatophyta</taxon>
        <taxon>Magnoliopsida</taxon>
        <taxon>eudicotyledons</taxon>
        <taxon>Gunneridae</taxon>
        <taxon>Pentapetalae</taxon>
        <taxon>rosids</taxon>
        <taxon>fabids</taxon>
        <taxon>Malpighiales</taxon>
        <taxon>Euphorbiaceae</taxon>
        <taxon>Crotonoideae</taxon>
        <taxon>Manihoteae</taxon>
        <taxon>Manihot</taxon>
    </lineage>
</organism>
<keyword evidence="2" id="KW-1185">Reference proteome</keyword>
<evidence type="ECO:0000313" key="2">
    <source>
        <dbReference type="Proteomes" id="UP000091857"/>
    </source>
</evidence>
<accession>A0ACB7HEK9</accession>
<comment type="caution">
    <text evidence="1">The sequence shown here is derived from an EMBL/GenBank/DDBJ whole genome shotgun (WGS) entry which is preliminary data.</text>
</comment>
<proteinExistence type="predicted"/>
<gene>
    <name evidence="1" type="ORF">MANES_07G021800v8</name>
</gene>
<sequence length="167" mass="19278">MILFNEKEANHFAHQSAYKSHARTCYYLVSQIKQLLFCSSFPRPSMSTVLFSKLITRADLEKSLLIPTSLSLQPLEDGDPWEMNMNVHDDCGQEWIFPCSIQRNEELGHIISIGWLEFAKYGDIRVGDKVIFLEEPSLNDQANGDRIKIKVERKIRLFGKDIWAALM</sequence>
<dbReference type="Proteomes" id="UP000091857">
    <property type="component" value="Chromosome 7"/>
</dbReference>
<protein>
    <submittedName>
        <fullName evidence="1">Uncharacterized protein</fullName>
    </submittedName>
</protein>
<evidence type="ECO:0000313" key="1">
    <source>
        <dbReference type="EMBL" id="KAG8650273.1"/>
    </source>
</evidence>
<reference evidence="2" key="1">
    <citation type="journal article" date="2016" name="Nat. Biotechnol.">
        <title>Sequencing wild and cultivated cassava and related species reveals extensive interspecific hybridization and genetic diversity.</title>
        <authorList>
            <person name="Bredeson J.V."/>
            <person name="Lyons J.B."/>
            <person name="Prochnik S.E."/>
            <person name="Wu G.A."/>
            <person name="Ha C.M."/>
            <person name="Edsinger-Gonzales E."/>
            <person name="Grimwood J."/>
            <person name="Schmutz J."/>
            <person name="Rabbi I.Y."/>
            <person name="Egesi C."/>
            <person name="Nauluvula P."/>
            <person name="Lebot V."/>
            <person name="Ndunguru J."/>
            <person name="Mkamilo G."/>
            <person name="Bart R.S."/>
            <person name="Setter T.L."/>
            <person name="Gleadow R.M."/>
            <person name="Kulakow P."/>
            <person name="Ferguson M.E."/>
            <person name="Rounsley S."/>
            <person name="Rokhsar D.S."/>
        </authorList>
    </citation>
    <scope>NUCLEOTIDE SEQUENCE [LARGE SCALE GENOMIC DNA]</scope>
    <source>
        <strain evidence="2">cv. AM560-2</strain>
    </source>
</reference>